<reference evidence="3 4" key="1">
    <citation type="submission" date="2018-08" db="EMBL/GenBank/DDBJ databases">
        <title>Genome analysis of the thermophilic bacterium of the candidate phylum Aminicenantes from deep subsurface aquifer revealed its physiology and ecological role.</title>
        <authorList>
            <person name="Kadnikov V.V."/>
            <person name="Mardanov A.V."/>
            <person name="Beletsky A.V."/>
            <person name="Karnachuk O.V."/>
            <person name="Ravin N.V."/>
        </authorList>
    </citation>
    <scope>NUCLEOTIDE SEQUENCE [LARGE SCALE GENOMIC DNA]</scope>
    <source>
        <strain evidence="3">BY38</strain>
    </source>
</reference>
<keyword evidence="1" id="KW-0732">Signal</keyword>
<dbReference type="InterPro" id="IPR024370">
    <property type="entry name" value="PBP_domain"/>
</dbReference>
<dbReference type="AlphaFoldDB" id="A0A3E2BQH5"/>
<dbReference type="Proteomes" id="UP000257323">
    <property type="component" value="Unassembled WGS sequence"/>
</dbReference>
<evidence type="ECO:0000313" key="3">
    <source>
        <dbReference type="EMBL" id="RFT16886.1"/>
    </source>
</evidence>
<evidence type="ECO:0000259" key="2">
    <source>
        <dbReference type="Pfam" id="PF12849"/>
    </source>
</evidence>
<dbReference type="InterPro" id="IPR050811">
    <property type="entry name" value="Phosphate_ABC_transporter"/>
</dbReference>
<organism evidence="3 4">
    <name type="scientific">Candidatus Saccharicenans subterraneus</name>
    <dbReference type="NCBI Taxonomy" id="2508984"/>
    <lineage>
        <taxon>Bacteria</taxon>
        <taxon>Candidatus Aminicenantota</taxon>
        <taxon>Candidatus Aminicenantia</taxon>
        <taxon>Candidatus Aminicenantales</taxon>
        <taxon>Candidatus Saccharicenantaceae</taxon>
        <taxon>Candidatus Saccharicenans</taxon>
    </lineage>
</organism>
<protein>
    <submittedName>
        <fullName evidence="3">Phosphate ABC transporter, periplasmic phosphate-binding protein PstS</fullName>
    </submittedName>
</protein>
<feature type="domain" description="PBP" evidence="2">
    <location>
        <begin position="55"/>
        <end position="318"/>
    </location>
</feature>
<proteinExistence type="predicted"/>
<evidence type="ECO:0000256" key="1">
    <source>
        <dbReference type="ARBA" id="ARBA00022729"/>
    </source>
</evidence>
<dbReference type="EMBL" id="QUAH01000001">
    <property type="protein sequence ID" value="RFT16886.1"/>
    <property type="molecule type" value="Genomic_DNA"/>
</dbReference>
<dbReference type="PANTHER" id="PTHR30570">
    <property type="entry name" value="PERIPLASMIC PHOSPHATE BINDING COMPONENT OF PHOSPHATE ABC TRANSPORTER"/>
    <property type="match status" value="1"/>
</dbReference>
<gene>
    <name evidence="3" type="ORF">OP8BY_0828</name>
</gene>
<dbReference type="Pfam" id="PF12849">
    <property type="entry name" value="PBP_like_2"/>
    <property type="match status" value="1"/>
</dbReference>
<dbReference type="Gene3D" id="3.40.190.10">
    <property type="entry name" value="Periplasmic binding protein-like II"/>
    <property type="match status" value="2"/>
</dbReference>
<dbReference type="SUPFAM" id="SSF53850">
    <property type="entry name" value="Periplasmic binding protein-like II"/>
    <property type="match status" value="1"/>
</dbReference>
<sequence>MNFPRVPHYRRSGLNRLLPCRMVTRAGELLFQGLLIFSILLVPLSLATGGQTNQKPAPTGKISISGAWALYPLAVRWAEEFQKENPGVKIDLQAGGAGKGMADVLAGLVDIGMVSRDVNHEELARGALPLAVARDAVVGTINQNNPFLKAILERGLTGGVLRDVFIEGKVRFWEELLGRPGQTPINVYIRSDACGAAETWAAFLGGHQEDLKGVAIYGDPGLAEAVRRDPYGLGFNNLNFAYNPGTLKPHPGLVIMPLDLDGNGRIGPEEDFYQDRNRLTAAINHGLYPSPPARDLYLVVKKTSVRPVALAFLEWVLTRGQDLSEEAGYLKLDPQAAARELEKIRDIRLPEASR</sequence>
<name>A0A3E2BQH5_9BACT</name>
<comment type="caution">
    <text evidence="3">The sequence shown here is derived from an EMBL/GenBank/DDBJ whole genome shotgun (WGS) entry which is preliminary data.</text>
</comment>
<accession>A0A3E2BQH5</accession>
<evidence type="ECO:0000313" key="4">
    <source>
        <dbReference type="Proteomes" id="UP000257323"/>
    </source>
</evidence>
<dbReference type="PANTHER" id="PTHR30570:SF1">
    <property type="entry name" value="PHOSPHATE-BINDING PROTEIN PSTS"/>
    <property type="match status" value="1"/>
</dbReference>